<reference evidence="16" key="1">
    <citation type="submission" date="2020-10" db="EMBL/GenBank/DDBJ databases">
        <authorList>
            <person name="Gilroy R."/>
        </authorList>
    </citation>
    <scope>NUCLEOTIDE SEQUENCE</scope>
    <source>
        <strain evidence="16">ChiW13-3771</strain>
    </source>
</reference>
<keyword evidence="11" id="KW-0411">Iron-sulfur</keyword>
<evidence type="ECO:0000256" key="1">
    <source>
        <dbReference type="ARBA" id="ARBA00000843"/>
    </source>
</evidence>
<dbReference type="GO" id="GO:0034039">
    <property type="term" value="F:8-oxo-7,8-dihydroguanine DNA N-glycosylase activity"/>
    <property type="evidence" value="ECO:0007669"/>
    <property type="project" value="TreeGrafter"/>
</dbReference>
<dbReference type="Pfam" id="PF00633">
    <property type="entry name" value="HHH"/>
    <property type="match status" value="1"/>
</dbReference>
<dbReference type="NCBIfam" id="TIGR01084">
    <property type="entry name" value="mutY"/>
    <property type="match status" value="1"/>
</dbReference>
<dbReference type="EC" id="3.2.2.31" evidence="4 14"/>
<keyword evidence="12" id="KW-0234">DNA repair</keyword>
<dbReference type="GO" id="GO:0006298">
    <property type="term" value="P:mismatch repair"/>
    <property type="evidence" value="ECO:0007669"/>
    <property type="project" value="TreeGrafter"/>
</dbReference>
<dbReference type="GO" id="GO:0035485">
    <property type="term" value="F:adenine/guanine mispair binding"/>
    <property type="evidence" value="ECO:0007669"/>
    <property type="project" value="TreeGrafter"/>
</dbReference>
<evidence type="ECO:0000256" key="11">
    <source>
        <dbReference type="ARBA" id="ARBA00023014"/>
    </source>
</evidence>
<proteinExistence type="inferred from homology"/>
<keyword evidence="9" id="KW-0378">Hydrolase</keyword>
<reference evidence="16" key="2">
    <citation type="journal article" date="2021" name="PeerJ">
        <title>Extensive microbial diversity within the chicken gut microbiome revealed by metagenomics and culture.</title>
        <authorList>
            <person name="Gilroy R."/>
            <person name="Ravi A."/>
            <person name="Getino M."/>
            <person name="Pursley I."/>
            <person name="Horton D.L."/>
            <person name="Alikhan N.F."/>
            <person name="Baker D."/>
            <person name="Gharbi K."/>
            <person name="Hall N."/>
            <person name="Watson M."/>
            <person name="Adriaenssens E.M."/>
            <person name="Foster-Nyarko E."/>
            <person name="Jarju S."/>
            <person name="Secka A."/>
            <person name="Antonio M."/>
            <person name="Oren A."/>
            <person name="Chaudhuri R.R."/>
            <person name="La Ragione R."/>
            <person name="Hildebrand F."/>
            <person name="Pallen M.J."/>
        </authorList>
    </citation>
    <scope>NUCLEOTIDE SEQUENCE</scope>
    <source>
        <strain evidence="16">ChiW13-3771</strain>
    </source>
</reference>
<dbReference type="SUPFAM" id="SSF48150">
    <property type="entry name" value="DNA-glycosylase"/>
    <property type="match status" value="1"/>
</dbReference>
<dbReference type="SMART" id="SM00478">
    <property type="entry name" value="ENDO3c"/>
    <property type="match status" value="1"/>
</dbReference>
<evidence type="ECO:0000256" key="12">
    <source>
        <dbReference type="ARBA" id="ARBA00023204"/>
    </source>
</evidence>
<evidence type="ECO:0000256" key="14">
    <source>
        <dbReference type="RuleBase" id="RU365096"/>
    </source>
</evidence>
<dbReference type="Gene3D" id="1.10.340.30">
    <property type="entry name" value="Hypothetical protein, domain 2"/>
    <property type="match status" value="1"/>
</dbReference>
<dbReference type="FunFam" id="1.10.340.30:FF:000002">
    <property type="entry name" value="Adenine DNA glycosylase"/>
    <property type="match status" value="1"/>
</dbReference>
<feature type="domain" description="HhH-GPD" evidence="15">
    <location>
        <begin position="62"/>
        <end position="215"/>
    </location>
</feature>
<dbReference type="InterPro" id="IPR003265">
    <property type="entry name" value="HhH-GPD_domain"/>
</dbReference>
<evidence type="ECO:0000256" key="8">
    <source>
        <dbReference type="ARBA" id="ARBA00022763"/>
    </source>
</evidence>
<comment type="caution">
    <text evidence="16">The sequence shown here is derived from an EMBL/GenBank/DDBJ whole genome shotgun (WGS) entry which is preliminary data.</text>
</comment>
<dbReference type="Pfam" id="PF00730">
    <property type="entry name" value="HhH-GPD"/>
    <property type="match status" value="1"/>
</dbReference>
<evidence type="ECO:0000313" key="16">
    <source>
        <dbReference type="EMBL" id="HIR88874.1"/>
    </source>
</evidence>
<keyword evidence="8 14" id="KW-0227">DNA damage</keyword>
<comment type="cofactor">
    <cofactor evidence="14">
        <name>[4Fe-4S] cluster</name>
        <dbReference type="ChEBI" id="CHEBI:49883"/>
    </cofactor>
    <text evidence="14">Binds 1 [4Fe-4S] cluster.</text>
</comment>
<dbReference type="InterPro" id="IPR004036">
    <property type="entry name" value="Endonuclease-III-like_CS2"/>
</dbReference>
<evidence type="ECO:0000256" key="13">
    <source>
        <dbReference type="ARBA" id="ARBA00023295"/>
    </source>
</evidence>
<evidence type="ECO:0000256" key="9">
    <source>
        <dbReference type="ARBA" id="ARBA00022801"/>
    </source>
</evidence>
<evidence type="ECO:0000256" key="7">
    <source>
        <dbReference type="ARBA" id="ARBA00022723"/>
    </source>
</evidence>
<comment type="function">
    <text evidence="2">Adenine glycosylase active on G-A mispairs. MutY also corrects error-prone DNA synthesis past GO lesions which are due to the oxidatively damaged form of guanine: 7,8-dihydro-8-oxoguanine (8-oxo-dGTP).</text>
</comment>
<comment type="catalytic activity">
    <reaction evidence="1 14">
        <text>Hydrolyzes free adenine bases from 7,8-dihydro-8-oxoguanine:adenine mismatched double-stranded DNA, leaving an apurinic site.</text>
        <dbReference type="EC" id="3.2.2.31"/>
    </reaction>
</comment>
<comment type="similarity">
    <text evidence="3 14">Belongs to the Nth/MutY family.</text>
</comment>
<gene>
    <name evidence="16" type="primary">mutY</name>
    <name evidence="16" type="ORF">IAC96_08005</name>
</gene>
<keyword evidence="13 14" id="KW-0326">Glycosidase</keyword>
<dbReference type="GO" id="GO:0046872">
    <property type="term" value="F:metal ion binding"/>
    <property type="evidence" value="ECO:0007669"/>
    <property type="project" value="UniProtKB-UniRule"/>
</dbReference>
<dbReference type="AlphaFoldDB" id="A0A9D1JDC4"/>
<dbReference type="PANTHER" id="PTHR42944:SF1">
    <property type="entry name" value="ADENINE DNA GLYCOSYLASE"/>
    <property type="match status" value="1"/>
</dbReference>
<protein>
    <recommendedName>
        <fullName evidence="5 14">Adenine DNA glycosylase</fullName>
        <ecNumber evidence="4 14">3.2.2.31</ecNumber>
    </recommendedName>
</protein>
<evidence type="ECO:0000256" key="10">
    <source>
        <dbReference type="ARBA" id="ARBA00023004"/>
    </source>
</evidence>
<dbReference type="Proteomes" id="UP000824201">
    <property type="component" value="Unassembled WGS sequence"/>
</dbReference>
<keyword evidence="6" id="KW-0004">4Fe-4S</keyword>
<evidence type="ECO:0000256" key="3">
    <source>
        <dbReference type="ARBA" id="ARBA00008343"/>
    </source>
</evidence>
<dbReference type="EMBL" id="DVHN01000101">
    <property type="protein sequence ID" value="HIR88874.1"/>
    <property type="molecule type" value="Genomic_DNA"/>
</dbReference>
<dbReference type="CDD" id="cd00056">
    <property type="entry name" value="ENDO3c"/>
    <property type="match status" value="1"/>
</dbReference>
<evidence type="ECO:0000313" key="17">
    <source>
        <dbReference type="Proteomes" id="UP000824201"/>
    </source>
</evidence>
<dbReference type="PROSITE" id="PS01155">
    <property type="entry name" value="ENDONUCLEASE_III_2"/>
    <property type="match status" value="1"/>
</dbReference>
<dbReference type="Gene3D" id="1.10.1670.10">
    <property type="entry name" value="Helix-hairpin-Helix base-excision DNA repair enzymes (C-terminal)"/>
    <property type="match status" value="1"/>
</dbReference>
<dbReference type="SUPFAM" id="SSF55811">
    <property type="entry name" value="Nudix"/>
    <property type="match status" value="1"/>
</dbReference>
<dbReference type="InterPro" id="IPR029119">
    <property type="entry name" value="MutY_C"/>
</dbReference>
<dbReference type="GO" id="GO:0051539">
    <property type="term" value="F:4 iron, 4 sulfur cluster binding"/>
    <property type="evidence" value="ECO:0007669"/>
    <property type="project" value="UniProtKB-UniRule"/>
</dbReference>
<dbReference type="GO" id="GO:0032357">
    <property type="term" value="F:oxidized purine DNA binding"/>
    <property type="evidence" value="ECO:0007669"/>
    <property type="project" value="TreeGrafter"/>
</dbReference>
<keyword evidence="7" id="KW-0479">Metal-binding</keyword>
<evidence type="ECO:0000256" key="5">
    <source>
        <dbReference type="ARBA" id="ARBA00022023"/>
    </source>
</evidence>
<organism evidence="16 17">
    <name type="scientific">Candidatus Fimimorpha faecalis</name>
    <dbReference type="NCBI Taxonomy" id="2840824"/>
    <lineage>
        <taxon>Bacteria</taxon>
        <taxon>Bacillati</taxon>
        <taxon>Bacillota</taxon>
        <taxon>Clostridia</taxon>
        <taxon>Eubacteriales</taxon>
        <taxon>Candidatus Fimimorpha</taxon>
    </lineage>
</organism>
<dbReference type="GO" id="GO:0006284">
    <property type="term" value="P:base-excision repair"/>
    <property type="evidence" value="ECO:0007669"/>
    <property type="project" value="UniProtKB-UniRule"/>
</dbReference>
<dbReference type="CDD" id="cd03431">
    <property type="entry name" value="NUDIX_DNA_Glycosylase_C-MutY"/>
    <property type="match status" value="1"/>
</dbReference>
<sequence>MEQLNFWDYLLDQNNIEIKQLSETERLDQSVQPLLEWFEVFARTMPWRSNPEPYWVWISEIMLQQTRVEAVRAYFDRFIAALPNIESLANIEDEKLMKLWEGLGYYSRARNLKKAAIVCVEQYHGELPRTYEELLKLPGIGSYTAGAIASIAYEQEVPAVDGNVLRVISRLLAWEEDITKQSVKRKMEAALLKLMKRVHPNPRTFTAALMELGALVCIPNGAPCCMECPWKSICLARIQKKVERIPVKKKKIVRKIEERTVFLIQDGDLTAIKKRPSTGLLAGLYELPNIEGFYSEQEVKRIWEEKLKLPLTVERLKDGKHIFSHIEWHMQAYRVIIPKILEQNKLLREQEGELFFVTQEELNTNYALPNAFKTWKK</sequence>
<dbReference type="Pfam" id="PF14815">
    <property type="entry name" value="NUDIX_4"/>
    <property type="match status" value="1"/>
</dbReference>
<dbReference type="InterPro" id="IPR044298">
    <property type="entry name" value="MIG/MutY"/>
</dbReference>
<name>A0A9D1JDC4_9FIRM</name>
<dbReference type="InterPro" id="IPR011257">
    <property type="entry name" value="DNA_glycosylase"/>
</dbReference>
<dbReference type="PANTHER" id="PTHR42944">
    <property type="entry name" value="ADENINE DNA GLYCOSYLASE"/>
    <property type="match status" value="1"/>
</dbReference>
<dbReference type="GO" id="GO:0000701">
    <property type="term" value="F:purine-specific mismatch base pair DNA N-glycosylase activity"/>
    <property type="evidence" value="ECO:0007669"/>
    <property type="project" value="UniProtKB-EC"/>
</dbReference>
<evidence type="ECO:0000256" key="2">
    <source>
        <dbReference type="ARBA" id="ARBA00002933"/>
    </source>
</evidence>
<dbReference type="InterPro" id="IPR015797">
    <property type="entry name" value="NUDIX_hydrolase-like_dom_sf"/>
</dbReference>
<dbReference type="InterPro" id="IPR005760">
    <property type="entry name" value="A/G_AdeGlyc_MutY"/>
</dbReference>
<evidence type="ECO:0000259" key="15">
    <source>
        <dbReference type="SMART" id="SM00478"/>
    </source>
</evidence>
<dbReference type="InterPro" id="IPR000445">
    <property type="entry name" value="HhH_motif"/>
</dbReference>
<accession>A0A9D1JDC4</accession>
<keyword evidence="10 14" id="KW-0408">Iron</keyword>
<dbReference type="Gene3D" id="3.90.79.10">
    <property type="entry name" value="Nucleoside Triphosphate Pyrophosphohydrolase"/>
    <property type="match status" value="1"/>
</dbReference>
<evidence type="ECO:0000256" key="6">
    <source>
        <dbReference type="ARBA" id="ARBA00022485"/>
    </source>
</evidence>
<evidence type="ECO:0000256" key="4">
    <source>
        <dbReference type="ARBA" id="ARBA00012045"/>
    </source>
</evidence>
<dbReference type="InterPro" id="IPR023170">
    <property type="entry name" value="HhH_base_excis_C"/>
</dbReference>